<dbReference type="InterPro" id="IPR011042">
    <property type="entry name" value="6-blade_b-propeller_TolB-like"/>
</dbReference>
<dbReference type="EMBL" id="CP003587">
    <property type="protein sequence ID" value="AGY59973.1"/>
    <property type="molecule type" value="Genomic_DNA"/>
</dbReference>
<name>U5QM74_GLOK1</name>
<gene>
    <name evidence="3" type="primary">tolB</name>
    <name evidence="3" type="ORF">GKIL_3727</name>
</gene>
<dbReference type="SUPFAM" id="SSF69304">
    <property type="entry name" value="Tricorn protease N-terminal domain"/>
    <property type="match status" value="1"/>
</dbReference>
<keyword evidence="4" id="KW-1185">Reference proteome</keyword>
<dbReference type="HOGENOM" id="CLU_1376445_0_0_3"/>
<evidence type="ECO:0000313" key="4">
    <source>
        <dbReference type="Proteomes" id="UP000017396"/>
    </source>
</evidence>
<feature type="signal peptide" evidence="2">
    <location>
        <begin position="1"/>
        <end position="27"/>
    </location>
</feature>
<keyword evidence="2" id="KW-0732">Signal</keyword>
<dbReference type="Proteomes" id="UP000017396">
    <property type="component" value="Chromosome"/>
</dbReference>
<feature type="chain" id="PRO_5004663831" evidence="2">
    <location>
        <begin position="28"/>
        <end position="198"/>
    </location>
</feature>
<organism evidence="3 4">
    <name type="scientific">Gloeobacter kilaueensis (strain ATCC BAA-2537 / CCAP 1431/1 / ULC 316 / JS1)</name>
    <dbReference type="NCBI Taxonomy" id="1183438"/>
    <lineage>
        <taxon>Bacteria</taxon>
        <taxon>Bacillati</taxon>
        <taxon>Cyanobacteriota</taxon>
        <taxon>Cyanophyceae</taxon>
        <taxon>Gloeobacterales</taxon>
        <taxon>Gloeobacteraceae</taxon>
        <taxon>Gloeobacter</taxon>
    </lineage>
</organism>
<dbReference type="Pfam" id="PF07676">
    <property type="entry name" value="PD40"/>
    <property type="match status" value="3"/>
</dbReference>
<protein>
    <submittedName>
        <fullName evidence="3">Translocation protein TolB</fullName>
    </submittedName>
</protein>
<dbReference type="AlphaFoldDB" id="U5QM74"/>
<dbReference type="OrthoDB" id="499686at2"/>
<dbReference type="STRING" id="1183438.GKIL_3727"/>
<dbReference type="InterPro" id="IPR011659">
    <property type="entry name" value="WD40"/>
</dbReference>
<sequence>MPSLKRFAFLLLSLILVRVGNSPFSVAAQTAGTWTPSDPSSVVSQTKPDQRFFNLAQLYLSRYLGEAVWSPDGRSVAFITNISGRENLWTVGIAGGWPQQLTVSDQRQTSPAWSPDRNFIVYASDRDGDEVFDLFLYSISTGQAINLTATPGISEETAIWSPDGRTIAYNVKPKTSSTYEIDLMDVSSAGGLSQSGSL</sequence>
<reference evidence="3 4" key="1">
    <citation type="journal article" date="2013" name="PLoS ONE">
        <title>Cultivation and Complete Genome Sequencing of Gloeobacter kilaueensis sp. nov., from a Lava Cave in Kilauea Caldera, Hawai'i.</title>
        <authorList>
            <person name="Saw J.H."/>
            <person name="Schatz M."/>
            <person name="Brown M.V."/>
            <person name="Kunkel D.D."/>
            <person name="Foster J.S."/>
            <person name="Shick H."/>
            <person name="Christensen S."/>
            <person name="Hou S."/>
            <person name="Wan X."/>
            <person name="Donachie S.P."/>
        </authorList>
    </citation>
    <scope>NUCLEOTIDE SEQUENCE [LARGE SCALE GENOMIC DNA]</scope>
    <source>
        <strain evidence="4">JS</strain>
    </source>
</reference>
<accession>U5QM74</accession>
<dbReference type="PANTHER" id="PTHR36842">
    <property type="entry name" value="PROTEIN TOLB HOMOLOG"/>
    <property type="match status" value="1"/>
</dbReference>
<comment type="similarity">
    <text evidence="1">Belongs to the TolB family.</text>
</comment>
<dbReference type="Gene3D" id="2.120.10.30">
    <property type="entry name" value="TolB, C-terminal domain"/>
    <property type="match status" value="1"/>
</dbReference>
<evidence type="ECO:0000256" key="2">
    <source>
        <dbReference type="SAM" id="SignalP"/>
    </source>
</evidence>
<evidence type="ECO:0000313" key="3">
    <source>
        <dbReference type="EMBL" id="AGY59973.1"/>
    </source>
</evidence>
<evidence type="ECO:0000256" key="1">
    <source>
        <dbReference type="ARBA" id="ARBA00009820"/>
    </source>
</evidence>
<dbReference type="eggNOG" id="COG0823">
    <property type="taxonomic scope" value="Bacteria"/>
</dbReference>
<dbReference type="PANTHER" id="PTHR36842:SF1">
    <property type="entry name" value="PROTEIN TOLB"/>
    <property type="match status" value="1"/>
</dbReference>
<proteinExistence type="inferred from homology"/>
<dbReference type="KEGG" id="glj:GKIL_3727"/>